<evidence type="ECO:0000256" key="8">
    <source>
        <dbReference type="ARBA" id="ARBA00023065"/>
    </source>
</evidence>
<dbReference type="InterPro" id="IPR037066">
    <property type="entry name" value="Plug_dom_sf"/>
</dbReference>
<keyword evidence="10 12" id="KW-0472">Membrane</keyword>
<keyword evidence="7" id="KW-0408">Iron</keyword>
<sequence length="820" mass="92909">MLNKLMALAFTCLLAINCLAQTMLSIKVTDEQNKPLAFATVSLDEKSQKTNKDGIAVFQDLSNKAYALKVSYLGFEQIIGSVNPQNSNSLHLTMKPTAYQTEEIYISATRAKDNAATTFKNIGKEEIRRKNLGQDIPYLLDQTPGVVIGSDAGAGIGYTNMTIRGSDNERINVTLNGIPLNNSESMGSFFVNLPDFASSTQSIQVQRGIGTSTNGAGAFGASLNIQTDGLETTPYAELNNSFGSFNSWKNTLKLGSGLINGKYAFNARLSRISSDGYVERASSNLKSFYVDGGIYTDRHTLKATVFSGKEKTYQAWYGLPEPLFTGNKDRMDDYIAAMEIYDPIEIARIKAADERYNIYTYDNQTDNYVQTHSHLQYSFRMNDKTSLNAGLHYTRGAGYYEEYRIDDKFESYGLPAVNINGEIKKKSDIIRQRWLDNHFYGFTYALQHKWNENINLTLGGAYNQYIGGHFGEVLWSKFNAGIQPYHRYYYNEAHKNDFNIYAKADIKQDDWIFNIDLQYRNIFYKAEGDDNKIKNLNFRDNLNFFNPKAGITYLLNENANIYASYAYASKEPVRKDYVENPLNMFPKPEKMQNVEAGYRHRASDFNLGVNVYAMLYKDQLIPTGRINDVGEAIRQNVDESYRIGVELDAGWNITEQFNWSATAALSQNKIKNFTEILSVYDNNTNWGYVGEKEIFYKGTNIAKSPSAVLSNNFTYKPTESLSFSLLSKYISRIYLDNSSALERSIKASFVNNIQGTYTFSAFGIKRIDLNATVFNILNAKYTTTGYTWGQYFQDTNSRDYYNFYYPQAGTNFMIGLGLSI</sequence>
<keyword evidence="4" id="KW-0410">Iron transport</keyword>
<evidence type="ECO:0000256" key="12">
    <source>
        <dbReference type="PROSITE-ProRule" id="PRU01360"/>
    </source>
</evidence>
<evidence type="ECO:0000256" key="1">
    <source>
        <dbReference type="ARBA" id="ARBA00004571"/>
    </source>
</evidence>
<dbReference type="Pfam" id="PF13715">
    <property type="entry name" value="CarbopepD_reg_2"/>
    <property type="match status" value="1"/>
</dbReference>
<comment type="similarity">
    <text evidence="12 13">Belongs to the TonB-dependent receptor family.</text>
</comment>
<keyword evidence="8" id="KW-0406">Ion transport</keyword>
<dbReference type="PANTHER" id="PTHR32552">
    <property type="entry name" value="FERRICHROME IRON RECEPTOR-RELATED"/>
    <property type="match status" value="1"/>
</dbReference>
<dbReference type="SUPFAM" id="SSF56935">
    <property type="entry name" value="Porins"/>
    <property type="match status" value="1"/>
</dbReference>
<dbReference type="InterPro" id="IPR000531">
    <property type="entry name" value="Beta-barrel_TonB"/>
</dbReference>
<evidence type="ECO:0000256" key="3">
    <source>
        <dbReference type="ARBA" id="ARBA00022452"/>
    </source>
</evidence>
<dbReference type="SUPFAM" id="SSF49464">
    <property type="entry name" value="Carboxypeptidase regulatory domain-like"/>
    <property type="match status" value="1"/>
</dbReference>
<keyword evidence="6 14" id="KW-0732">Signal</keyword>
<evidence type="ECO:0000313" key="17">
    <source>
        <dbReference type="EMBL" id="MEI5984046.1"/>
    </source>
</evidence>
<protein>
    <submittedName>
        <fullName evidence="17">TonB-dependent receptor</fullName>
    </submittedName>
</protein>
<dbReference type="Gene3D" id="2.170.130.10">
    <property type="entry name" value="TonB-dependent receptor, plug domain"/>
    <property type="match status" value="1"/>
</dbReference>
<dbReference type="InterPro" id="IPR012910">
    <property type="entry name" value="Plug_dom"/>
</dbReference>
<dbReference type="Pfam" id="PF07715">
    <property type="entry name" value="Plug"/>
    <property type="match status" value="1"/>
</dbReference>
<keyword evidence="18" id="KW-1185">Reference proteome</keyword>
<dbReference type="PANTHER" id="PTHR32552:SF68">
    <property type="entry name" value="FERRICHROME OUTER MEMBRANE TRANSPORTER_PHAGE RECEPTOR"/>
    <property type="match status" value="1"/>
</dbReference>
<dbReference type="EMBL" id="JAYLLN010000005">
    <property type="protein sequence ID" value="MEI5984046.1"/>
    <property type="molecule type" value="Genomic_DNA"/>
</dbReference>
<keyword evidence="2 12" id="KW-0813">Transport</keyword>
<evidence type="ECO:0000259" key="16">
    <source>
        <dbReference type="Pfam" id="PF07715"/>
    </source>
</evidence>
<reference evidence="17 18" key="1">
    <citation type="submission" date="2024-01" db="EMBL/GenBank/DDBJ databases">
        <title>Sphingobacterium tenebrionis sp. nov., a novel endophyte isolated from tenebrio molitor intestines.</title>
        <authorList>
            <person name="Zhang C."/>
        </authorList>
    </citation>
    <scope>NUCLEOTIDE SEQUENCE [LARGE SCALE GENOMIC DNA]</scope>
    <source>
        <strain evidence="17 18">PU5-4</strain>
    </source>
</reference>
<dbReference type="PROSITE" id="PS52016">
    <property type="entry name" value="TONB_DEPENDENT_REC_3"/>
    <property type="match status" value="1"/>
</dbReference>
<accession>A0ABU8I2V0</accession>
<evidence type="ECO:0000256" key="9">
    <source>
        <dbReference type="ARBA" id="ARBA00023077"/>
    </source>
</evidence>
<feature type="signal peptide" evidence="14">
    <location>
        <begin position="1"/>
        <end position="20"/>
    </location>
</feature>
<keyword evidence="11 12" id="KW-0998">Cell outer membrane</keyword>
<evidence type="ECO:0000259" key="15">
    <source>
        <dbReference type="Pfam" id="PF00593"/>
    </source>
</evidence>
<keyword evidence="9 13" id="KW-0798">TonB box</keyword>
<dbReference type="InterPro" id="IPR008969">
    <property type="entry name" value="CarboxyPept-like_regulatory"/>
</dbReference>
<comment type="caution">
    <text evidence="17">The sequence shown here is derived from an EMBL/GenBank/DDBJ whole genome shotgun (WGS) entry which is preliminary data.</text>
</comment>
<dbReference type="InterPro" id="IPR039426">
    <property type="entry name" value="TonB-dep_rcpt-like"/>
</dbReference>
<evidence type="ECO:0000256" key="5">
    <source>
        <dbReference type="ARBA" id="ARBA00022692"/>
    </source>
</evidence>
<dbReference type="Gene3D" id="2.60.40.1120">
    <property type="entry name" value="Carboxypeptidase-like, regulatory domain"/>
    <property type="match status" value="1"/>
</dbReference>
<gene>
    <name evidence="17" type="ORF">VJ786_03925</name>
</gene>
<dbReference type="Gene3D" id="2.40.170.20">
    <property type="entry name" value="TonB-dependent receptor, beta-barrel domain"/>
    <property type="match status" value="1"/>
</dbReference>
<evidence type="ECO:0000256" key="6">
    <source>
        <dbReference type="ARBA" id="ARBA00022729"/>
    </source>
</evidence>
<feature type="chain" id="PRO_5045727067" evidence="14">
    <location>
        <begin position="21"/>
        <end position="820"/>
    </location>
</feature>
<evidence type="ECO:0000313" key="18">
    <source>
        <dbReference type="Proteomes" id="UP001363035"/>
    </source>
</evidence>
<dbReference type="Pfam" id="PF00593">
    <property type="entry name" value="TonB_dep_Rec_b-barrel"/>
    <property type="match status" value="1"/>
</dbReference>
<feature type="domain" description="TonB-dependent receptor plug" evidence="16">
    <location>
        <begin position="114"/>
        <end position="221"/>
    </location>
</feature>
<keyword evidence="3 12" id="KW-1134">Transmembrane beta strand</keyword>
<comment type="subcellular location">
    <subcellularLocation>
        <location evidence="1 12">Cell outer membrane</location>
        <topology evidence="1 12">Multi-pass membrane protein</topology>
    </subcellularLocation>
</comment>
<proteinExistence type="inferred from homology"/>
<evidence type="ECO:0000256" key="7">
    <source>
        <dbReference type="ARBA" id="ARBA00023004"/>
    </source>
</evidence>
<name>A0ABU8I2V0_9SPHI</name>
<evidence type="ECO:0000256" key="10">
    <source>
        <dbReference type="ARBA" id="ARBA00023136"/>
    </source>
</evidence>
<evidence type="ECO:0000256" key="2">
    <source>
        <dbReference type="ARBA" id="ARBA00022448"/>
    </source>
</evidence>
<keyword evidence="17" id="KW-0675">Receptor</keyword>
<evidence type="ECO:0000256" key="11">
    <source>
        <dbReference type="ARBA" id="ARBA00023237"/>
    </source>
</evidence>
<evidence type="ECO:0000256" key="13">
    <source>
        <dbReference type="RuleBase" id="RU003357"/>
    </source>
</evidence>
<dbReference type="Proteomes" id="UP001363035">
    <property type="component" value="Unassembled WGS sequence"/>
</dbReference>
<organism evidence="17 18">
    <name type="scientific">Sphingobacterium tenebrionis</name>
    <dbReference type="NCBI Taxonomy" id="3111775"/>
    <lineage>
        <taxon>Bacteria</taxon>
        <taxon>Pseudomonadati</taxon>
        <taxon>Bacteroidota</taxon>
        <taxon>Sphingobacteriia</taxon>
        <taxon>Sphingobacteriales</taxon>
        <taxon>Sphingobacteriaceae</taxon>
        <taxon>Sphingobacterium</taxon>
    </lineage>
</organism>
<evidence type="ECO:0000256" key="4">
    <source>
        <dbReference type="ARBA" id="ARBA00022496"/>
    </source>
</evidence>
<dbReference type="InterPro" id="IPR036942">
    <property type="entry name" value="Beta-barrel_TonB_sf"/>
</dbReference>
<keyword evidence="5 12" id="KW-0812">Transmembrane</keyword>
<dbReference type="RefSeq" id="WP_336557308.1">
    <property type="nucleotide sequence ID" value="NZ_JAYLLN010000005.1"/>
</dbReference>
<evidence type="ECO:0000256" key="14">
    <source>
        <dbReference type="SAM" id="SignalP"/>
    </source>
</evidence>
<feature type="domain" description="TonB-dependent receptor-like beta-barrel" evidence="15">
    <location>
        <begin position="359"/>
        <end position="776"/>
    </location>
</feature>